<reference evidence="1 2" key="1">
    <citation type="submission" date="2023-08" db="EMBL/GenBank/DDBJ databases">
        <title>Whole-genome sequencing of halo(alkali)philic microorganisms from hypersaline lakes.</title>
        <authorList>
            <person name="Sorokin D.Y."/>
            <person name="Abbas B."/>
            <person name="Merkel A.Y."/>
        </authorList>
    </citation>
    <scope>NUCLEOTIDE SEQUENCE [LARGE SCALE GENOMIC DNA]</scope>
    <source>
        <strain evidence="1 2">AB-CW4</strain>
    </source>
</reference>
<sequence length="197" mass="21857">MIESRANTLWRHVHAYIRETSTSWPSFATSVARLHNSTVPEPQRRVHFHVDERGKDPYDAARLDAQILRRMEESGELLADLEEAIVCAMPEDRQDALLQDLCRRYGLLAAPIPLHGCEGTAVSLADFVKRTGKAIEALAPLLDGGKIIGKDEALAEEALDEIDGLIAAATTLRARTKRVAPERVICAERARARRRAS</sequence>
<organism evidence="1 2">
    <name type="scientific">Natronospira bacteriovora</name>
    <dbReference type="NCBI Taxonomy" id="3069753"/>
    <lineage>
        <taxon>Bacteria</taxon>
        <taxon>Pseudomonadati</taxon>
        <taxon>Pseudomonadota</taxon>
        <taxon>Gammaproteobacteria</taxon>
        <taxon>Natronospirales</taxon>
        <taxon>Natronospiraceae</taxon>
        <taxon>Natronospira</taxon>
    </lineage>
</organism>
<protein>
    <submittedName>
        <fullName evidence="1">Uncharacterized protein</fullName>
    </submittedName>
</protein>
<proteinExistence type="predicted"/>
<comment type="caution">
    <text evidence="1">The sequence shown here is derived from an EMBL/GenBank/DDBJ whole genome shotgun (WGS) entry which is preliminary data.</text>
</comment>
<dbReference type="EMBL" id="JAVDDT010000002">
    <property type="protein sequence ID" value="MDQ2069287.1"/>
    <property type="molecule type" value="Genomic_DNA"/>
</dbReference>
<gene>
    <name evidence="1" type="ORF">RBH19_05335</name>
</gene>
<evidence type="ECO:0000313" key="1">
    <source>
        <dbReference type="EMBL" id="MDQ2069287.1"/>
    </source>
</evidence>
<accession>A0ABU0W5Q0</accession>
<evidence type="ECO:0000313" key="2">
    <source>
        <dbReference type="Proteomes" id="UP001239019"/>
    </source>
</evidence>
<dbReference type="Proteomes" id="UP001239019">
    <property type="component" value="Unassembled WGS sequence"/>
</dbReference>
<dbReference type="RefSeq" id="WP_306727771.1">
    <property type="nucleotide sequence ID" value="NZ_JAVDDT010000002.1"/>
</dbReference>
<keyword evidence="2" id="KW-1185">Reference proteome</keyword>
<name>A0ABU0W5Q0_9GAMM</name>